<proteinExistence type="predicted"/>
<feature type="region of interest" description="Disordered" evidence="1">
    <location>
        <begin position="69"/>
        <end position="141"/>
    </location>
</feature>
<gene>
    <name evidence="2" type="ORF">MP_TR8946_c1_g1_i1_g.27843</name>
</gene>
<dbReference type="AlphaFoldDB" id="A0A1J3JLG8"/>
<feature type="compositionally biased region" description="Polar residues" evidence="1">
    <location>
        <begin position="84"/>
        <end position="99"/>
    </location>
</feature>
<dbReference type="EMBL" id="GEVM01012701">
    <property type="protein sequence ID" value="JAU93237.1"/>
    <property type="molecule type" value="Transcribed_RNA"/>
</dbReference>
<evidence type="ECO:0000256" key="1">
    <source>
        <dbReference type="SAM" id="MobiDB-lite"/>
    </source>
</evidence>
<sequence length="141" mass="15833">MRATSSLVTFNQKIMLRCKKLLIKITSSCPKRHYRHLKLEKSSSTSSSSSSAGKKTTRVMASFFLSFQKKKQKKEKMKRLNEVRSFSGSVSERTASNPPKSRKKVFPSRLTPSCLGQGKARSQKVSQDLDAPRDSTSSFLP</sequence>
<evidence type="ECO:0000313" key="2">
    <source>
        <dbReference type="EMBL" id="JAU93237.1"/>
    </source>
</evidence>
<protein>
    <submittedName>
        <fullName evidence="2">Uncharacterized protein</fullName>
    </submittedName>
</protein>
<name>A0A1J3JLG8_NOCCA</name>
<accession>A0A1J3JLG8</accession>
<organism evidence="2">
    <name type="scientific">Noccaea caerulescens</name>
    <name type="common">Alpine penny-cress</name>
    <name type="synonym">Thlaspi caerulescens</name>
    <dbReference type="NCBI Taxonomy" id="107243"/>
    <lineage>
        <taxon>Eukaryota</taxon>
        <taxon>Viridiplantae</taxon>
        <taxon>Streptophyta</taxon>
        <taxon>Embryophyta</taxon>
        <taxon>Tracheophyta</taxon>
        <taxon>Spermatophyta</taxon>
        <taxon>Magnoliopsida</taxon>
        <taxon>eudicotyledons</taxon>
        <taxon>Gunneridae</taxon>
        <taxon>Pentapetalae</taxon>
        <taxon>rosids</taxon>
        <taxon>malvids</taxon>
        <taxon>Brassicales</taxon>
        <taxon>Brassicaceae</taxon>
        <taxon>Coluteocarpeae</taxon>
        <taxon>Noccaea</taxon>
    </lineage>
</organism>
<reference evidence="2" key="1">
    <citation type="submission" date="2016-07" db="EMBL/GenBank/DDBJ databases">
        <title>De novo transcriptome assembly of four accessions of the metal hyperaccumulator plant Noccaea caerulescens.</title>
        <authorList>
            <person name="Blande D."/>
            <person name="Halimaa P."/>
            <person name="Tervahauta A.I."/>
            <person name="Aarts M.G."/>
            <person name="Karenlampi S.O."/>
        </authorList>
    </citation>
    <scope>NUCLEOTIDE SEQUENCE</scope>
</reference>